<evidence type="ECO:0000256" key="8">
    <source>
        <dbReference type="HAMAP-Rule" id="MF_00530"/>
    </source>
</evidence>
<dbReference type="GO" id="GO:0046933">
    <property type="term" value="F:proton-transporting ATP synthase activity, rotational mechanism"/>
    <property type="evidence" value="ECO:0007669"/>
    <property type="project" value="UniProtKB-UniRule"/>
</dbReference>
<evidence type="ECO:0000256" key="7">
    <source>
        <dbReference type="ARBA" id="ARBA00023310"/>
    </source>
</evidence>
<dbReference type="PANTHER" id="PTHR13822:SF10">
    <property type="entry name" value="ATP SYNTHASE EPSILON CHAIN, CHLOROPLASTIC"/>
    <property type="match status" value="1"/>
</dbReference>
<dbReference type="InterPro" id="IPR001469">
    <property type="entry name" value="ATP_synth_F1_dsu/esu"/>
</dbReference>
<dbReference type="CDD" id="cd12152">
    <property type="entry name" value="F1-ATPase_delta"/>
    <property type="match status" value="1"/>
</dbReference>
<keyword evidence="7 8" id="KW-0066">ATP synthesis</keyword>
<evidence type="ECO:0000256" key="2">
    <source>
        <dbReference type="ARBA" id="ARBA00005712"/>
    </source>
</evidence>
<dbReference type="AlphaFoldDB" id="A0A7I9UWY8"/>
<dbReference type="PANTHER" id="PTHR13822">
    <property type="entry name" value="ATP SYNTHASE DELTA/EPSILON CHAIN"/>
    <property type="match status" value="1"/>
</dbReference>
<keyword evidence="6 8" id="KW-0139">CF(1)</keyword>
<evidence type="ECO:0000256" key="5">
    <source>
        <dbReference type="ARBA" id="ARBA00023136"/>
    </source>
</evidence>
<keyword evidence="12" id="KW-1185">Reference proteome</keyword>
<feature type="domain" description="ATP synthase F1 complex delta/epsilon subunit N-terminal" evidence="10">
    <location>
        <begin position="6"/>
        <end position="86"/>
    </location>
</feature>
<comment type="subunit">
    <text evidence="8 9">F-type ATPases have 2 components, CF(1) - the catalytic core - and CF(0) - the membrane proton channel. CF(1) has five subunits: alpha(3), beta(3), gamma(1), delta(1), epsilon(1). CF(0) has three main subunits: a, b and c.</text>
</comment>
<dbReference type="OrthoDB" id="9791445at2"/>
<evidence type="ECO:0000256" key="6">
    <source>
        <dbReference type="ARBA" id="ARBA00023196"/>
    </source>
</evidence>
<dbReference type="NCBIfam" id="TIGR01216">
    <property type="entry name" value="ATP_synt_epsi"/>
    <property type="match status" value="1"/>
</dbReference>
<protein>
    <recommendedName>
        <fullName evidence="8">ATP synthase epsilon chain</fullName>
    </recommendedName>
    <alternativeName>
        <fullName evidence="8">ATP synthase F1 sector epsilon subunit</fullName>
    </alternativeName>
    <alternativeName>
        <fullName evidence="8">F-ATPase epsilon subunit</fullName>
    </alternativeName>
</protein>
<keyword evidence="8" id="KW-0375">Hydrogen ion transport</keyword>
<dbReference type="NCBIfam" id="NF009977">
    <property type="entry name" value="PRK13442.1"/>
    <property type="match status" value="1"/>
</dbReference>
<comment type="subcellular location">
    <subcellularLocation>
        <location evidence="1 8">Cell membrane</location>
        <topology evidence="1 8">Peripheral membrane protein</topology>
    </subcellularLocation>
</comment>
<evidence type="ECO:0000256" key="9">
    <source>
        <dbReference type="RuleBase" id="RU003656"/>
    </source>
</evidence>
<organism evidence="11 12">
    <name type="scientific">Gordonia crocea</name>
    <dbReference type="NCBI Taxonomy" id="589162"/>
    <lineage>
        <taxon>Bacteria</taxon>
        <taxon>Bacillati</taxon>
        <taxon>Actinomycetota</taxon>
        <taxon>Actinomycetes</taxon>
        <taxon>Mycobacteriales</taxon>
        <taxon>Gordoniaceae</taxon>
        <taxon>Gordonia</taxon>
    </lineage>
</organism>
<keyword evidence="4 8" id="KW-0406">Ion transport</keyword>
<dbReference type="GO" id="GO:0005524">
    <property type="term" value="F:ATP binding"/>
    <property type="evidence" value="ECO:0007669"/>
    <property type="project" value="UniProtKB-UniRule"/>
</dbReference>
<dbReference type="Pfam" id="PF02823">
    <property type="entry name" value="ATP-synt_DE_N"/>
    <property type="match status" value="1"/>
</dbReference>
<comment type="caution">
    <text evidence="11">The sequence shown here is derived from an EMBL/GenBank/DDBJ whole genome shotgun (WGS) entry which is preliminary data.</text>
</comment>
<evidence type="ECO:0000256" key="1">
    <source>
        <dbReference type="ARBA" id="ARBA00004202"/>
    </source>
</evidence>
<dbReference type="RefSeq" id="WP_161926775.1">
    <property type="nucleotide sequence ID" value="NZ_BJOU01000001.1"/>
</dbReference>
<evidence type="ECO:0000313" key="12">
    <source>
        <dbReference type="Proteomes" id="UP000444980"/>
    </source>
</evidence>
<proteinExistence type="inferred from homology"/>
<keyword evidence="8" id="KW-1003">Cell membrane</keyword>
<keyword evidence="3 8" id="KW-0813">Transport</keyword>
<sequence length="126" mass="12772">MADKSFQVEVVSADERLYSGEATMLVAQTTDGEIGILAGHAPLLGQLTDGGYIAVTEVGGDRRVAAVTGGFLSISADVVTILAETAEWAESVDVAAETAALEAAEAGTAEHQLAKSRLAAAAALAR</sequence>
<dbReference type="SUPFAM" id="SSF51344">
    <property type="entry name" value="Epsilon subunit of F1F0-ATP synthase N-terminal domain"/>
    <property type="match status" value="1"/>
</dbReference>
<dbReference type="Gene3D" id="2.60.15.10">
    <property type="entry name" value="F0F1 ATP synthase delta/epsilon subunit, N-terminal"/>
    <property type="match status" value="1"/>
</dbReference>
<dbReference type="Proteomes" id="UP000444980">
    <property type="component" value="Unassembled WGS sequence"/>
</dbReference>
<gene>
    <name evidence="8 11" type="primary">atpC</name>
    <name evidence="11" type="ORF">nbrc107697_14920</name>
</gene>
<name>A0A7I9UWY8_9ACTN</name>
<dbReference type="InterPro" id="IPR036771">
    <property type="entry name" value="ATPsynth_dsu/esu_N"/>
</dbReference>
<comment type="function">
    <text evidence="8">Produces ATP from ADP in the presence of a proton gradient across the membrane.</text>
</comment>
<dbReference type="InterPro" id="IPR020546">
    <property type="entry name" value="ATP_synth_F1_dsu/esu_N"/>
</dbReference>
<reference evidence="12" key="1">
    <citation type="submission" date="2019-06" db="EMBL/GenBank/DDBJ databases">
        <title>Gordonia isolated from sludge of a wastewater treatment plant.</title>
        <authorList>
            <person name="Tamura T."/>
            <person name="Aoyama K."/>
            <person name="Kang Y."/>
            <person name="Saito S."/>
            <person name="Akiyama N."/>
            <person name="Yazawa K."/>
            <person name="Gonoi T."/>
            <person name="Mikami Y."/>
        </authorList>
    </citation>
    <scope>NUCLEOTIDE SEQUENCE [LARGE SCALE GENOMIC DNA]</scope>
    <source>
        <strain evidence="12">NBRC 107697</strain>
    </source>
</reference>
<dbReference type="GO" id="GO:0045259">
    <property type="term" value="C:proton-transporting ATP synthase complex"/>
    <property type="evidence" value="ECO:0007669"/>
    <property type="project" value="UniProtKB-KW"/>
</dbReference>
<accession>A0A7I9UWY8</accession>
<dbReference type="GO" id="GO:0005886">
    <property type="term" value="C:plasma membrane"/>
    <property type="evidence" value="ECO:0007669"/>
    <property type="project" value="UniProtKB-SubCell"/>
</dbReference>
<evidence type="ECO:0000259" key="10">
    <source>
        <dbReference type="Pfam" id="PF02823"/>
    </source>
</evidence>
<evidence type="ECO:0000313" key="11">
    <source>
        <dbReference type="EMBL" id="GED97453.1"/>
    </source>
</evidence>
<evidence type="ECO:0000256" key="3">
    <source>
        <dbReference type="ARBA" id="ARBA00022448"/>
    </source>
</evidence>
<evidence type="ECO:0000256" key="4">
    <source>
        <dbReference type="ARBA" id="ARBA00023065"/>
    </source>
</evidence>
<dbReference type="HAMAP" id="MF_00530">
    <property type="entry name" value="ATP_synth_epsil_bac"/>
    <property type="match status" value="1"/>
</dbReference>
<comment type="similarity">
    <text evidence="2 8 9">Belongs to the ATPase epsilon chain family.</text>
</comment>
<keyword evidence="5 8" id="KW-0472">Membrane</keyword>
<dbReference type="EMBL" id="BJOU01000001">
    <property type="protein sequence ID" value="GED97453.1"/>
    <property type="molecule type" value="Genomic_DNA"/>
</dbReference>